<dbReference type="RefSeq" id="WP_015392720.1">
    <property type="nucleotide sequence ID" value="NC_020291.1"/>
</dbReference>
<organism evidence="1 2">
    <name type="scientific">Clostridium saccharoperbutylacetonicum N1-4(HMT)</name>
    <dbReference type="NCBI Taxonomy" id="931276"/>
    <lineage>
        <taxon>Bacteria</taxon>
        <taxon>Bacillati</taxon>
        <taxon>Bacillota</taxon>
        <taxon>Clostridia</taxon>
        <taxon>Eubacteriales</taxon>
        <taxon>Clostridiaceae</taxon>
        <taxon>Clostridium</taxon>
    </lineage>
</organism>
<dbReference type="OrthoDB" id="283553at2"/>
<dbReference type="PATRIC" id="fig|931276.5.peg.2643"/>
<protein>
    <submittedName>
        <fullName evidence="1">YGGT family</fullName>
    </submittedName>
</protein>
<dbReference type="HOGENOM" id="CLU_136788_1_1_9"/>
<reference evidence="1 2" key="1">
    <citation type="submission" date="2013-02" db="EMBL/GenBank/DDBJ databases">
        <title>Genome sequence of Clostridium saccharoperbutylacetonicum N1-4(HMT).</title>
        <authorList>
            <person name="Poehlein A."/>
            <person name="Daniel R."/>
        </authorList>
    </citation>
    <scope>NUCLEOTIDE SEQUENCE [LARGE SCALE GENOMIC DNA]</scope>
    <source>
        <strain evidence="2">N1-4(HMT)</strain>
    </source>
</reference>
<dbReference type="Pfam" id="PF02325">
    <property type="entry name" value="CCB3_YggT"/>
    <property type="match status" value="1"/>
</dbReference>
<evidence type="ECO:0000313" key="2">
    <source>
        <dbReference type="Proteomes" id="UP000011728"/>
    </source>
</evidence>
<dbReference type="InterPro" id="IPR003425">
    <property type="entry name" value="CCB3/YggT"/>
</dbReference>
<dbReference type="eggNOG" id="COG0762">
    <property type="taxonomic scope" value="Bacteria"/>
</dbReference>
<dbReference type="STRING" id="36745.CLSAP_24560"/>
<gene>
    <name evidence="1" type="ORF">Cspa_c26360</name>
</gene>
<accession>M1MNV0</accession>
<dbReference type="Proteomes" id="UP000011728">
    <property type="component" value="Chromosome"/>
</dbReference>
<dbReference type="GO" id="GO:0016020">
    <property type="term" value="C:membrane"/>
    <property type="evidence" value="ECO:0007669"/>
    <property type="project" value="InterPro"/>
</dbReference>
<dbReference type="AlphaFoldDB" id="M1MNV0"/>
<sequence length="83" mass="9476">MIYSIYVVLDILLRLLELAVIVDFISSWIPQIQGNKIVRTIRDFISPVLEPIRRLQDRLIPGLPIDFSPMVALGIIGIFRGMI</sequence>
<name>M1MNV0_9CLOT</name>
<evidence type="ECO:0000313" key="1">
    <source>
        <dbReference type="EMBL" id="AGF56401.1"/>
    </source>
</evidence>
<dbReference type="KEGG" id="csr:Cspa_c26360"/>
<dbReference type="EMBL" id="CP004121">
    <property type="protein sequence ID" value="AGF56401.1"/>
    <property type="molecule type" value="Genomic_DNA"/>
</dbReference>
<proteinExistence type="predicted"/>
<keyword evidence="2" id="KW-1185">Reference proteome</keyword>